<evidence type="ECO:0000259" key="2">
    <source>
        <dbReference type="Pfam" id="PF01593"/>
    </source>
</evidence>
<dbReference type="Gene3D" id="3.50.50.60">
    <property type="entry name" value="FAD/NAD(P)-binding domain"/>
    <property type="match status" value="2"/>
</dbReference>
<dbReference type="Pfam" id="PF01593">
    <property type="entry name" value="Amino_oxidase"/>
    <property type="match status" value="2"/>
</dbReference>
<organism evidence="3 4">
    <name type="scientific">Acropora cervicornis</name>
    <name type="common">Staghorn coral</name>
    <dbReference type="NCBI Taxonomy" id="6130"/>
    <lineage>
        <taxon>Eukaryota</taxon>
        <taxon>Metazoa</taxon>
        <taxon>Cnidaria</taxon>
        <taxon>Anthozoa</taxon>
        <taxon>Hexacorallia</taxon>
        <taxon>Scleractinia</taxon>
        <taxon>Astrocoeniina</taxon>
        <taxon>Acroporidae</taxon>
        <taxon>Acropora</taxon>
    </lineage>
</organism>
<feature type="domain" description="Amine oxidase" evidence="2">
    <location>
        <begin position="212"/>
        <end position="286"/>
    </location>
</feature>
<protein>
    <submittedName>
        <fullName evidence="3">Polyamine oxidase 1</fullName>
    </submittedName>
</protein>
<dbReference type="GO" id="GO:0016491">
    <property type="term" value="F:oxidoreductase activity"/>
    <property type="evidence" value="ECO:0007669"/>
    <property type="project" value="InterPro"/>
</dbReference>
<dbReference type="AlphaFoldDB" id="A0AAD9QFH7"/>
<dbReference type="EMBL" id="JARQWQ010000037">
    <property type="protein sequence ID" value="KAK2560318.1"/>
    <property type="molecule type" value="Genomic_DNA"/>
</dbReference>
<evidence type="ECO:0000313" key="4">
    <source>
        <dbReference type="Proteomes" id="UP001249851"/>
    </source>
</evidence>
<evidence type="ECO:0000313" key="3">
    <source>
        <dbReference type="EMBL" id="KAK2560318.1"/>
    </source>
</evidence>
<dbReference type="Proteomes" id="UP001249851">
    <property type="component" value="Unassembled WGS sequence"/>
</dbReference>
<dbReference type="InterPro" id="IPR036188">
    <property type="entry name" value="FAD/NAD-bd_sf"/>
</dbReference>
<proteinExistence type="predicted"/>
<reference evidence="3" key="1">
    <citation type="journal article" date="2023" name="G3 (Bethesda)">
        <title>Whole genome assembly and annotation of the endangered Caribbean coral Acropora cervicornis.</title>
        <authorList>
            <person name="Selwyn J.D."/>
            <person name="Vollmer S.V."/>
        </authorList>
    </citation>
    <scope>NUCLEOTIDE SEQUENCE</scope>
    <source>
        <strain evidence="3">K2</strain>
    </source>
</reference>
<dbReference type="GO" id="GO:0006598">
    <property type="term" value="P:polyamine catabolic process"/>
    <property type="evidence" value="ECO:0007669"/>
    <property type="project" value="TreeGrafter"/>
</dbReference>
<feature type="chain" id="PRO_5042232156" evidence="1">
    <location>
        <begin position="18"/>
        <end position="293"/>
    </location>
</feature>
<comment type="caution">
    <text evidence="3">The sequence shown here is derived from an EMBL/GenBank/DDBJ whole genome shotgun (WGS) entry which is preliminary data.</text>
</comment>
<reference evidence="3" key="2">
    <citation type="journal article" date="2023" name="Science">
        <title>Genomic signatures of disease resistance in endangered staghorn corals.</title>
        <authorList>
            <person name="Vollmer S.V."/>
            <person name="Selwyn J.D."/>
            <person name="Despard B.A."/>
            <person name="Roesel C.L."/>
        </authorList>
    </citation>
    <scope>NUCLEOTIDE SEQUENCE</scope>
    <source>
        <strain evidence="3">K2</strain>
    </source>
</reference>
<gene>
    <name evidence="3" type="ORF">P5673_017318</name>
</gene>
<accession>A0AAD9QFH7</accession>
<keyword evidence="4" id="KW-1185">Reference proteome</keyword>
<evidence type="ECO:0000256" key="1">
    <source>
        <dbReference type="SAM" id="SignalP"/>
    </source>
</evidence>
<dbReference type="InterPro" id="IPR002937">
    <property type="entry name" value="Amino_oxidase"/>
</dbReference>
<feature type="signal peptide" evidence="1">
    <location>
        <begin position="1"/>
        <end position="17"/>
    </location>
</feature>
<dbReference type="PANTHER" id="PTHR10742:SF313">
    <property type="entry name" value="AMINE OXIDASE"/>
    <property type="match status" value="1"/>
</dbReference>
<name>A0AAD9QFH7_ACRCE</name>
<dbReference type="SUPFAM" id="SSF51905">
    <property type="entry name" value="FAD/NAD(P)-binding domain"/>
    <property type="match status" value="1"/>
</dbReference>
<dbReference type="InterPro" id="IPR050281">
    <property type="entry name" value="Flavin_monoamine_oxidase"/>
</dbReference>
<dbReference type="PANTHER" id="PTHR10742">
    <property type="entry name" value="FLAVIN MONOAMINE OXIDASE"/>
    <property type="match status" value="1"/>
</dbReference>
<sequence length="293" mass="32852">MEIVKSILVLWLSLSFGASSPQEKKKVLILGAGVSGITAAKTLFDQGVTDFLVLEGQSYIGGRVTQASFAGMKVEMGANWIHYSDQDDNPLILLKNKNDLTATPSNYSRHIIRNDTGADATNTHLSKEWTVARYKLFKLGEARGKEDIPLRDMPATTGLKKLGWRSDTPLKKLSSWSDINFQYGVGEEEASLNNMGAAGVDTFINDQRGVWIKYSDESVEVTTAEGIIYAAEYALCTFSNGVLESKMVTFDPDLPDWKKEAIFRMRMVYYTKIFLKFPKKFWDDSKFILHVSK</sequence>
<keyword evidence="1" id="KW-0732">Signal</keyword>
<feature type="domain" description="Amine oxidase" evidence="2">
    <location>
        <begin position="34"/>
        <end position="151"/>
    </location>
</feature>